<dbReference type="InterPro" id="IPR038536">
    <property type="entry name" value="Alkyl/aryl-sulf_dimr_sf"/>
</dbReference>
<dbReference type="GO" id="GO:0018909">
    <property type="term" value="P:dodecyl sulfate metabolic process"/>
    <property type="evidence" value="ECO:0007669"/>
    <property type="project" value="InterPro"/>
</dbReference>
<name>A0A1T5K8R6_9MICO</name>
<dbReference type="InterPro" id="IPR029228">
    <property type="entry name" value="Alkyl_sulf_dimr"/>
</dbReference>
<evidence type="ECO:0000256" key="2">
    <source>
        <dbReference type="ARBA" id="ARBA00022801"/>
    </source>
</evidence>
<evidence type="ECO:0000256" key="3">
    <source>
        <dbReference type="ARBA" id="ARBA00022833"/>
    </source>
</evidence>
<keyword evidence="1" id="KW-0479">Metal-binding</keyword>
<sequence>MSYAPKDPTPATADALAAARTRYALDDREDYETARRGKVADFPGGQVRLADGTVSYDVGRLAFLDGDDQEAPDSVDPSLWRQSQLVHEAGLYRVVDRIHQVRNIDIGNVTVVEGDGGLIVIDCSSSVEAAAAALALYRQHVADKPVAAVIYTHTHIDHYGGVRGVVDEADVAAGRVPIIAPGTVASFDKHAIGENVIAGNAMSRRAGYAFGSLLERDPRQAVSCGIGSATADGPTVSYISPTDPITETGQRRVIEGLTFEFLYAPDTEAPEEMHIWIPELKALTCAENANHSLHNIQTLRGARTRDARNFARYLDETLVRWGDEAEVHYGPHTWPVWGNAKIVEFIESQRDTYKYLHDQALRLANKGYTPLEAAEVVDLPEALGRRWFNRGYHGTVHHDVRAVFAKELGLWDGDPVTLHPHPPVDTATRYVAAFGRDAILAEGRRAVDTGDYRWAAQVLHHLVFADPDDVEARELQADAYEQMGYQAEGPQWRGIFLTAARELREGVLEAAFATASPDSVSHMPVDILFDFVAVHVIGDRAADVDLRFDVEFTDLGETWSARVRHGVLNARRGASPDAPLTLRAPRPLAAAALLQPAAAGRLAAAGKVALDGDAAVLDGLAAVLDEFDPNFPIVTP</sequence>
<dbReference type="SUPFAM" id="SSF55718">
    <property type="entry name" value="SCP-like"/>
    <property type="match status" value="1"/>
</dbReference>
<dbReference type="InterPro" id="IPR029229">
    <property type="entry name" value="Alkyl_sulf_C"/>
</dbReference>
<comment type="similarity">
    <text evidence="4">Belongs to the metallo-beta-lactamase superfamily. Type III sulfatase family.</text>
</comment>
<proteinExistence type="inferred from homology"/>
<dbReference type="Proteomes" id="UP000189777">
    <property type="component" value="Unassembled WGS sequence"/>
</dbReference>
<reference evidence="6 7" key="1">
    <citation type="submission" date="2017-02" db="EMBL/GenBank/DDBJ databases">
        <authorList>
            <person name="Peterson S.W."/>
        </authorList>
    </citation>
    <scope>NUCLEOTIDE SEQUENCE [LARGE SCALE GENOMIC DNA]</scope>
    <source>
        <strain evidence="6 7">DSM 21481</strain>
    </source>
</reference>
<dbReference type="GO" id="GO:0046872">
    <property type="term" value="F:metal ion binding"/>
    <property type="evidence" value="ECO:0007669"/>
    <property type="project" value="UniProtKB-KW"/>
</dbReference>
<dbReference type="SMART" id="SM00849">
    <property type="entry name" value="Lactamase_B"/>
    <property type="match status" value="1"/>
</dbReference>
<keyword evidence="2" id="KW-0378">Hydrolase</keyword>
<dbReference type="Pfam" id="PF14864">
    <property type="entry name" value="Alkyl_sulf_C"/>
    <property type="match status" value="1"/>
</dbReference>
<organism evidence="6 7">
    <name type="scientific">Krasilnikoviella flava</name>
    <dbReference type="NCBI Taxonomy" id="526729"/>
    <lineage>
        <taxon>Bacteria</taxon>
        <taxon>Bacillati</taxon>
        <taxon>Actinomycetota</taxon>
        <taxon>Actinomycetes</taxon>
        <taxon>Micrococcales</taxon>
        <taxon>Promicromonosporaceae</taxon>
        <taxon>Krasilnikoviella</taxon>
    </lineage>
</organism>
<dbReference type="InterPro" id="IPR052195">
    <property type="entry name" value="Bact_Alkyl/Aryl-Sulfatase"/>
</dbReference>
<dbReference type="RefSeq" id="WP_079573857.1">
    <property type="nucleotide sequence ID" value="NZ_FUZQ01000003.1"/>
</dbReference>
<dbReference type="InterPro" id="IPR044097">
    <property type="entry name" value="Bds1/SdsA1_MBL-fold"/>
</dbReference>
<dbReference type="GO" id="GO:0046983">
    <property type="term" value="F:protein dimerization activity"/>
    <property type="evidence" value="ECO:0007669"/>
    <property type="project" value="InterPro"/>
</dbReference>
<dbReference type="PANTHER" id="PTHR43223">
    <property type="entry name" value="ALKYL/ARYL-SULFATASE"/>
    <property type="match status" value="1"/>
</dbReference>
<dbReference type="InterPro" id="IPR036527">
    <property type="entry name" value="SCP2_sterol-bd_dom_sf"/>
</dbReference>
<dbReference type="SUPFAM" id="SSF56281">
    <property type="entry name" value="Metallo-hydrolase/oxidoreductase"/>
    <property type="match status" value="1"/>
</dbReference>
<dbReference type="GO" id="GO:0018741">
    <property type="term" value="F:linear primary-alkylsulfatase activity"/>
    <property type="evidence" value="ECO:0007669"/>
    <property type="project" value="InterPro"/>
</dbReference>
<dbReference type="Pfam" id="PF14863">
    <property type="entry name" value="Alkyl_sulf_dimr"/>
    <property type="match status" value="1"/>
</dbReference>
<evidence type="ECO:0000256" key="1">
    <source>
        <dbReference type="ARBA" id="ARBA00022723"/>
    </source>
</evidence>
<evidence type="ECO:0000259" key="5">
    <source>
        <dbReference type="SMART" id="SM00849"/>
    </source>
</evidence>
<evidence type="ECO:0000313" key="7">
    <source>
        <dbReference type="Proteomes" id="UP000189777"/>
    </source>
</evidence>
<dbReference type="OrthoDB" id="5240502at2"/>
<protein>
    <submittedName>
        <fullName evidence="6">Alkyl sulfatase BDS1, metallo-beta-lactamase superfamily</fullName>
    </submittedName>
</protein>
<evidence type="ECO:0000313" key="6">
    <source>
        <dbReference type="EMBL" id="SKC59818.1"/>
    </source>
</evidence>
<evidence type="ECO:0000256" key="4">
    <source>
        <dbReference type="ARBA" id="ARBA00033751"/>
    </source>
</evidence>
<dbReference type="Gene3D" id="3.30.1050.10">
    <property type="entry name" value="SCP2 sterol-binding domain"/>
    <property type="match status" value="1"/>
</dbReference>
<dbReference type="InterPro" id="IPR001279">
    <property type="entry name" value="Metallo-B-lactamas"/>
</dbReference>
<accession>A0A1T5K8R6</accession>
<dbReference type="FunFam" id="3.60.15.30:FF:000001">
    <property type="entry name" value="Alkyl/aryl-sulfatase BDS1"/>
    <property type="match status" value="1"/>
</dbReference>
<keyword evidence="3" id="KW-0862">Zinc</keyword>
<dbReference type="InterPro" id="IPR036866">
    <property type="entry name" value="RibonucZ/Hydroxyglut_hydro"/>
</dbReference>
<dbReference type="EMBL" id="FUZQ01000003">
    <property type="protein sequence ID" value="SKC59818.1"/>
    <property type="molecule type" value="Genomic_DNA"/>
</dbReference>
<gene>
    <name evidence="6" type="ORF">SAMN04324258_1924</name>
</gene>
<dbReference type="CDD" id="cd07710">
    <property type="entry name" value="arylsulfatase_Sdsa1-like_MBL-fold"/>
    <property type="match status" value="1"/>
</dbReference>
<dbReference type="PANTHER" id="PTHR43223:SF1">
    <property type="entry name" value="ALKYL_ARYL-SULFATASE BDS1"/>
    <property type="match status" value="1"/>
</dbReference>
<dbReference type="AlphaFoldDB" id="A0A1T5K8R6"/>
<dbReference type="Gene3D" id="3.60.15.30">
    <property type="entry name" value="Metallo-beta-lactamase domain"/>
    <property type="match status" value="1"/>
</dbReference>
<keyword evidence="7" id="KW-1185">Reference proteome</keyword>
<feature type="domain" description="Metallo-beta-lactamase" evidence="5">
    <location>
        <begin position="106"/>
        <end position="332"/>
    </location>
</feature>
<dbReference type="Pfam" id="PF00753">
    <property type="entry name" value="Lactamase_B"/>
    <property type="match status" value="1"/>
</dbReference>
<dbReference type="Gene3D" id="1.25.40.880">
    <property type="entry name" value="Alkyl sulfatase, dimerisation domain"/>
    <property type="match status" value="1"/>
</dbReference>